<evidence type="ECO:0000256" key="1">
    <source>
        <dbReference type="ARBA" id="ARBA00004141"/>
    </source>
</evidence>
<evidence type="ECO:0000256" key="4">
    <source>
        <dbReference type="ARBA" id="ARBA00023136"/>
    </source>
</evidence>
<accession>A0ABD2U871</accession>
<keyword evidence="3 5" id="KW-1133">Transmembrane helix</keyword>
<dbReference type="Proteomes" id="UP001627284">
    <property type="component" value="Unassembled WGS sequence"/>
</dbReference>
<dbReference type="PANTHER" id="PTHR23291">
    <property type="entry name" value="BAX INHIBITOR-RELATED"/>
    <property type="match status" value="1"/>
</dbReference>
<dbReference type="InterPro" id="IPR006214">
    <property type="entry name" value="Bax_inhibitor_1-related"/>
</dbReference>
<comment type="caution">
    <text evidence="6">The sequence shown here is derived from an EMBL/GenBank/DDBJ whole genome shotgun (WGS) entry which is preliminary data.</text>
</comment>
<dbReference type="EMBL" id="JBJKTR010000007">
    <property type="protein sequence ID" value="KAL3363782.1"/>
    <property type="molecule type" value="Genomic_DNA"/>
</dbReference>
<proteinExistence type="inferred from homology"/>
<comment type="caution">
    <text evidence="5">Lacks conserved residue(s) required for the propagation of feature annotation.</text>
</comment>
<name>A0ABD2U871_9SOLN</name>
<feature type="transmembrane region" description="Helical" evidence="5">
    <location>
        <begin position="84"/>
        <end position="101"/>
    </location>
</feature>
<dbReference type="AlphaFoldDB" id="A0ABD2U871"/>
<feature type="transmembrane region" description="Helical" evidence="5">
    <location>
        <begin position="107"/>
        <end position="125"/>
    </location>
</feature>
<keyword evidence="2 5" id="KW-0812">Transmembrane</keyword>
<feature type="transmembrane region" description="Helical" evidence="5">
    <location>
        <begin position="195"/>
        <end position="216"/>
    </location>
</feature>
<evidence type="ECO:0000256" key="2">
    <source>
        <dbReference type="ARBA" id="ARBA00022692"/>
    </source>
</evidence>
<comment type="similarity">
    <text evidence="5">Belongs to the BI1 family.</text>
</comment>
<sequence>MNGVKSCFERNWNRDLMNDVKSYFGRNWNRDEMMNNVKSYFRRNWNRDDVMSNVKSYFVRNWNRDDMMNMDEILVEVHTSLKKVYLALFCAMLSSTFGSYVRWISVAGWKFTVLSYVASLILIYYTPPGRVKMRVLLENSIHSEAFQNHTSCMSIDNNHKYVSHTSYVLRLLAGTTTGCGSFLYRIIRTRKRRKIYLGCMKYCFVIMLSTFGFVVLDSSHTIHWAINMHLAQTLFMGYLVIYSQEILYDANLGDINFVNCTFTVFLHLPGILIHAARLYLQDAEIEQQEQN</sequence>
<comment type="subcellular location">
    <subcellularLocation>
        <location evidence="1">Membrane</location>
        <topology evidence="1">Multi-pass membrane protein</topology>
    </subcellularLocation>
</comment>
<reference evidence="6 7" key="1">
    <citation type="submission" date="2024-05" db="EMBL/GenBank/DDBJ databases">
        <title>De novo assembly of an allotetraploid wild potato.</title>
        <authorList>
            <person name="Hosaka A.J."/>
        </authorList>
    </citation>
    <scope>NUCLEOTIDE SEQUENCE [LARGE SCALE GENOMIC DNA]</scope>
    <source>
        <tissue evidence="6">Young leaves</tissue>
    </source>
</reference>
<evidence type="ECO:0000256" key="3">
    <source>
        <dbReference type="ARBA" id="ARBA00022989"/>
    </source>
</evidence>
<keyword evidence="7" id="KW-1185">Reference proteome</keyword>
<dbReference type="PANTHER" id="PTHR23291:SF124">
    <property type="entry name" value="BAX INHIBITOR"/>
    <property type="match status" value="1"/>
</dbReference>
<evidence type="ECO:0000256" key="5">
    <source>
        <dbReference type="RuleBase" id="RU004379"/>
    </source>
</evidence>
<organism evidence="6 7">
    <name type="scientific">Solanum stoloniferum</name>
    <dbReference type="NCBI Taxonomy" id="62892"/>
    <lineage>
        <taxon>Eukaryota</taxon>
        <taxon>Viridiplantae</taxon>
        <taxon>Streptophyta</taxon>
        <taxon>Embryophyta</taxon>
        <taxon>Tracheophyta</taxon>
        <taxon>Spermatophyta</taxon>
        <taxon>Magnoliopsida</taxon>
        <taxon>eudicotyledons</taxon>
        <taxon>Gunneridae</taxon>
        <taxon>Pentapetalae</taxon>
        <taxon>asterids</taxon>
        <taxon>lamiids</taxon>
        <taxon>Solanales</taxon>
        <taxon>Solanaceae</taxon>
        <taxon>Solanoideae</taxon>
        <taxon>Solaneae</taxon>
        <taxon>Solanum</taxon>
    </lineage>
</organism>
<gene>
    <name evidence="6" type="ORF">AABB24_012823</name>
</gene>
<dbReference type="GO" id="GO:0016020">
    <property type="term" value="C:membrane"/>
    <property type="evidence" value="ECO:0007669"/>
    <property type="project" value="UniProtKB-SubCell"/>
</dbReference>
<evidence type="ECO:0000313" key="7">
    <source>
        <dbReference type="Proteomes" id="UP001627284"/>
    </source>
</evidence>
<protein>
    <submittedName>
        <fullName evidence="6">Uncharacterized protein</fullName>
    </submittedName>
</protein>
<keyword evidence="4 5" id="KW-0472">Membrane</keyword>
<evidence type="ECO:0000313" key="6">
    <source>
        <dbReference type="EMBL" id="KAL3363782.1"/>
    </source>
</evidence>
<feature type="transmembrane region" description="Helical" evidence="5">
    <location>
        <begin position="222"/>
        <end position="241"/>
    </location>
</feature>